<organism evidence="1 2">
    <name type="scientific">Candidatus Uhrbacteria bacterium RIFCSPLOWO2_02_FULL_48_18</name>
    <dbReference type="NCBI Taxonomy" id="1802408"/>
    <lineage>
        <taxon>Bacteria</taxon>
        <taxon>Candidatus Uhriibacteriota</taxon>
    </lineage>
</organism>
<evidence type="ECO:0000313" key="1">
    <source>
        <dbReference type="EMBL" id="OGL86991.1"/>
    </source>
</evidence>
<proteinExistence type="predicted"/>
<protein>
    <submittedName>
        <fullName evidence="1">Uncharacterized protein</fullName>
    </submittedName>
</protein>
<reference evidence="1 2" key="1">
    <citation type="journal article" date="2016" name="Nat. Commun.">
        <title>Thousands of microbial genomes shed light on interconnected biogeochemical processes in an aquifer system.</title>
        <authorList>
            <person name="Anantharaman K."/>
            <person name="Brown C.T."/>
            <person name="Hug L.A."/>
            <person name="Sharon I."/>
            <person name="Castelle C.J."/>
            <person name="Probst A.J."/>
            <person name="Thomas B.C."/>
            <person name="Singh A."/>
            <person name="Wilkins M.J."/>
            <person name="Karaoz U."/>
            <person name="Brodie E.L."/>
            <person name="Williams K.H."/>
            <person name="Hubbard S.S."/>
            <person name="Banfield J.F."/>
        </authorList>
    </citation>
    <scope>NUCLEOTIDE SEQUENCE [LARGE SCALE GENOMIC DNA]</scope>
</reference>
<accession>A0A1F7V953</accession>
<comment type="caution">
    <text evidence="1">The sequence shown here is derived from an EMBL/GenBank/DDBJ whole genome shotgun (WGS) entry which is preliminary data.</text>
</comment>
<name>A0A1F7V953_9BACT</name>
<dbReference type="EMBL" id="MGEQ01000003">
    <property type="protein sequence ID" value="OGL86991.1"/>
    <property type="molecule type" value="Genomic_DNA"/>
</dbReference>
<gene>
    <name evidence="1" type="ORF">A3I41_03490</name>
</gene>
<dbReference type="Proteomes" id="UP000176593">
    <property type="component" value="Unassembled WGS sequence"/>
</dbReference>
<evidence type="ECO:0000313" key="2">
    <source>
        <dbReference type="Proteomes" id="UP000176593"/>
    </source>
</evidence>
<dbReference type="AlphaFoldDB" id="A0A1F7V953"/>
<sequence length="259" mass="28368">MTLISMVTPCVSLRVGRSARDLLDQTAGHIHALEARDEAEGQNPNGQRGEIVEKFSMLGLESFFAHGNLLLLLAERVADPLEDRNAKGEGDEDDHQANRGRHVGVDLLLGHVSSGSSRDASDLVVGERARPLFEEREQSDDFVRRQVNHPLRRVHADHVAELERTGKLAHTVASDELAVVADDPGRGHAEALDQPGFGDAIDFALGEFHLGLALEEIEVEAGFDEGQFQLRETAAFARLGDLQVHVCLVPRDSREHSDC</sequence>